<dbReference type="AlphaFoldDB" id="F4NTK8"/>
<dbReference type="HOGENOM" id="CLU_2236081_0_0_1"/>
<proteinExistence type="predicted"/>
<protein>
    <submittedName>
        <fullName evidence="2">Expressed protein</fullName>
    </submittedName>
</protein>
<dbReference type="RefSeq" id="XP_006675895.1">
    <property type="nucleotide sequence ID" value="XM_006675832.1"/>
</dbReference>
<dbReference type="EMBL" id="GL882879">
    <property type="protein sequence ID" value="EGF84340.1"/>
    <property type="molecule type" value="Genomic_DNA"/>
</dbReference>
<gene>
    <name evidence="2" type="ORF">BATDEDRAFT_36533</name>
</gene>
<accession>F4NTK8</accession>
<evidence type="ECO:0000256" key="1">
    <source>
        <dbReference type="SAM" id="MobiDB-lite"/>
    </source>
</evidence>
<feature type="compositionally biased region" description="Polar residues" evidence="1">
    <location>
        <begin position="46"/>
        <end position="55"/>
    </location>
</feature>
<reference evidence="2 3" key="1">
    <citation type="submission" date="2009-12" db="EMBL/GenBank/DDBJ databases">
        <title>The draft genome of Batrachochytrium dendrobatidis.</title>
        <authorList>
            <consortium name="US DOE Joint Genome Institute (JGI-PGF)"/>
            <person name="Kuo A."/>
            <person name="Salamov A."/>
            <person name="Schmutz J."/>
            <person name="Lucas S."/>
            <person name="Pitluck S."/>
            <person name="Rosenblum E."/>
            <person name="Stajich J."/>
            <person name="Eisen M."/>
            <person name="Grigoriev I.V."/>
        </authorList>
    </citation>
    <scope>NUCLEOTIDE SEQUENCE [LARGE SCALE GENOMIC DNA]</scope>
    <source>
        <strain evidence="3">JAM81 / FGSC 10211</strain>
    </source>
</reference>
<organism evidence="2 3">
    <name type="scientific">Batrachochytrium dendrobatidis (strain JAM81 / FGSC 10211)</name>
    <name type="common">Frog chytrid fungus</name>
    <dbReference type="NCBI Taxonomy" id="684364"/>
    <lineage>
        <taxon>Eukaryota</taxon>
        <taxon>Fungi</taxon>
        <taxon>Fungi incertae sedis</taxon>
        <taxon>Chytridiomycota</taxon>
        <taxon>Chytridiomycota incertae sedis</taxon>
        <taxon>Chytridiomycetes</taxon>
        <taxon>Rhizophydiales</taxon>
        <taxon>Rhizophydiales incertae sedis</taxon>
        <taxon>Batrachochytrium</taxon>
    </lineage>
</organism>
<feature type="region of interest" description="Disordered" evidence="1">
    <location>
        <begin position="1"/>
        <end position="62"/>
    </location>
</feature>
<sequence length="105" mass="11527">MPESNSINTQNSPPHPPEKSFKAKPAPNQLSPTIPSIHPKIKVKPAQTTRSTRSPSPLLFDAESVEKYRPVTNGHHDYAPCKPLHSHRGMDPGGFRAAIVILFLS</sequence>
<keyword evidence="3" id="KW-1185">Reference proteome</keyword>
<feature type="compositionally biased region" description="Polar residues" evidence="1">
    <location>
        <begin position="1"/>
        <end position="12"/>
    </location>
</feature>
<evidence type="ECO:0000313" key="2">
    <source>
        <dbReference type="EMBL" id="EGF84340.1"/>
    </source>
</evidence>
<evidence type="ECO:0000313" key="3">
    <source>
        <dbReference type="Proteomes" id="UP000007241"/>
    </source>
</evidence>
<dbReference type="InParanoid" id="F4NTK8"/>
<dbReference type="GeneID" id="18241117"/>
<dbReference type="Proteomes" id="UP000007241">
    <property type="component" value="Unassembled WGS sequence"/>
</dbReference>
<name>F4NTK8_BATDJ</name>